<evidence type="ECO:0000256" key="4">
    <source>
        <dbReference type="ARBA" id="ARBA00023098"/>
    </source>
</evidence>
<dbReference type="KEGG" id="suln:FJR47_07725"/>
<evidence type="ECO:0000256" key="8">
    <source>
        <dbReference type="ARBA" id="ARBA00023239"/>
    </source>
</evidence>
<evidence type="ECO:0000313" key="13">
    <source>
        <dbReference type="Proteomes" id="UP000326061"/>
    </source>
</evidence>
<evidence type="ECO:0000256" key="10">
    <source>
        <dbReference type="ARBA" id="ARBA00023317"/>
    </source>
</evidence>
<evidence type="ECO:0000256" key="9">
    <source>
        <dbReference type="ARBA" id="ARBA00023264"/>
    </source>
</evidence>
<gene>
    <name evidence="12" type="ORF">FJR47_07725</name>
</gene>
<dbReference type="Pfam" id="PF02666">
    <property type="entry name" value="PS_Dcarbxylase"/>
    <property type="match status" value="1"/>
</dbReference>
<keyword evidence="9" id="KW-1208">Phospholipid metabolism</keyword>
<feature type="transmembrane region" description="Helical" evidence="11">
    <location>
        <begin position="12"/>
        <end position="27"/>
    </location>
</feature>
<keyword evidence="2" id="KW-0444">Lipid biosynthesis</keyword>
<dbReference type="AlphaFoldDB" id="A0AAJ4DN87"/>
<evidence type="ECO:0000256" key="3">
    <source>
        <dbReference type="ARBA" id="ARBA00022793"/>
    </source>
</evidence>
<evidence type="ECO:0000256" key="7">
    <source>
        <dbReference type="ARBA" id="ARBA00023209"/>
    </source>
</evidence>
<evidence type="ECO:0000256" key="6">
    <source>
        <dbReference type="ARBA" id="ARBA00023145"/>
    </source>
</evidence>
<dbReference type="PANTHER" id="PTHR35809">
    <property type="entry name" value="ARCHAETIDYLSERINE DECARBOXYLASE PROENZYME-RELATED"/>
    <property type="match status" value="1"/>
</dbReference>
<name>A0AAJ4DN87_9BACT</name>
<dbReference type="EMBL" id="CP041166">
    <property type="protein sequence ID" value="QFR43806.1"/>
    <property type="molecule type" value="Genomic_DNA"/>
</dbReference>
<keyword evidence="1" id="KW-1003">Cell membrane</keyword>
<evidence type="ECO:0000256" key="11">
    <source>
        <dbReference type="SAM" id="Phobius"/>
    </source>
</evidence>
<keyword evidence="8" id="KW-0456">Lyase</keyword>
<feature type="transmembrane region" description="Helical" evidence="11">
    <location>
        <begin position="33"/>
        <end position="49"/>
    </location>
</feature>
<keyword evidence="11" id="KW-1133">Transmembrane helix</keyword>
<evidence type="ECO:0000256" key="5">
    <source>
        <dbReference type="ARBA" id="ARBA00023136"/>
    </source>
</evidence>
<keyword evidence="10" id="KW-0670">Pyruvate</keyword>
<protein>
    <submittedName>
        <fullName evidence="12">Phosphatidylserine decarboxylase</fullName>
    </submittedName>
</protein>
<proteinExistence type="predicted"/>
<dbReference type="GO" id="GO:0004609">
    <property type="term" value="F:phosphatidylserine decarboxylase activity"/>
    <property type="evidence" value="ECO:0007669"/>
    <property type="project" value="InterPro"/>
</dbReference>
<keyword evidence="6" id="KW-0865">Zymogen</keyword>
<evidence type="ECO:0000256" key="2">
    <source>
        <dbReference type="ARBA" id="ARBA00022516"/>
    </source>
</evidence>
<reference evidence="13" key="1">
    <citation type="submission" date="2019-06" db="EMBL/GenBank/DDBJ databases">
        <title>Sulfurimonas gotlandica sp. nov., a chemoautotrophic and psychrotolerant epsilonproteobacterium isolated from a pelagic redoxcline, and an emended description of the genus Sulfurimonas.</title>
        <authorList>
            <person name="Wang S."/>
            <person name="Jiang L."/>
            <person name="Shao Z."/>
        </authorList>
    </citation>
    <scope>NUCLEOTIDE SEQUENCE [LARGE SCALE GENOMIC DNA]</scope>
    <source>
        <strain evidence="13">1-1N</strain>
    </source>
</reference>
<dbReference type="GO" id="GO:0008654">
    <property type="term" value="P:phospholipid biosynthetic process"/>
    <property type="evidence" value="ECO:0007669"/>
    <property type="project" value="UniProtKB-KW"/>
</dbReference>
<keyword evidence="7" id="KW-0594">Phospholipid biosynthesis</keyword>
<dbReference type="PANTHER" id="PTHR35809:SF1">
    <property type="entry name" value="ARCHAETIDYLSERINE DECARBOXYLASE PROENZYME-RELATED"/>
    <property type="match status" value="1"/>
</dbReference>
<evidence type="ECO:0000313" key="12">
    <source>
        <dbReference type="EMBL" id="QFR43806.1"/>
    </source>
</evidence>
<sequence length="224" mass="25434">MKNNLLPVAKEGWNYLIFSVAALLLFTLLDLDFLQFIAFLTTLFFLFVFRNPERQNMLYQENSVVSPVDGKVVSIEELDSKESYAYKIEVESNYLNVSLLRAPFTSLLKDISIYRGARLSSIYPLSKDINENVELIFVDKKSSNKIKVTHILKQSFKAIDIDIIKAQNILQGSRYGFMLNGVTALYVPSNFRLNISVGNELAASESLIGYFTTESKIENTNSEI</sequence>
<keyword evidence="3" id="KW-0210">Decarboxylase</keyword>
<dbReference type="InterPro" id="IPR033175">
    <property type="entry name" value="PSD-A"/>
</dbReference>
<keyword evidence="13" id="KW-1185">Reference proteome</keyword>
<organism evidence="12 13">
    <name type="scientific">Sulfurimonas xiamenensis</name>
    <dbReference type="NCBI Taxonomy" id="2590021"/>
    <lineage>
        <taxon>Bacteria</taxon>
        <taxon>Pseudomonadati</taxon>
        <taxon>Campylobacterota</taxon>
        <taxon>Epsilonproteobacteria</taxon>
        <taxon>Campylobacterales</taxon>
        <taxon>Sulfurimonadaceae</taxon>
        <taxon>Sulfurimonas</taxon>
    </lineage>
</organism>
<keyword evidence="4" id="KW-0443">Lipid metabolism</keyword>
<dbReference type="Proteomes" id="UP000326061">
    <property type="component" value="Chromosome"/>
</dbReference>
<accession>A0AAJ4DN87</accession>
<keyword evidence="5 11" id="KW-0472">Membrane</keyword>
<evidence type="ECO:0000256" key="1">
    <source>
        <dbReference type="ARBA" id="ARBA00022475"/>
    </source>
</evidence>
<keyword evidence="11" id="KW-0812">Transmembrane</keyword>
<dbReference type="RefSeq" id="WP_152299867.1">
    <property type="nucleotide sequence ID" value="NZ_CP041166.1"/>
</dbReference>
<dbReference type="InterPro" id="IPR003817">
    <property type="entry name" value="PS_Dcarbxylase"/>
</dbReference>